<dbReference type="EMBL" id="CABPRJ010001455">
    <property type="protein sequence ID" value="VVC37820.1"/>
    <property type="molecule type" value="Genomic_DNA"/>
</dbReference>
<name>A0A5E4MZL7_9HEMI</name>
<dbReference type="PANTHER" id="PTHR12413:SF2">
    <property type="entry name" value="DOLICHYL PYROPHOSPHATE GLC1MAN9GLCNAC2 ALPHA-1,3-GLUCOSYLTRANSFERASE-RELATED"/>
    <property type="match status" value="1"/>
</dbReference>
<gene>
    <name evidence="11" type="ORF">CINCED_3A008545</name>
</gene>
<keyword evidence="7 10" id="KW-0256">Endoplasmic reticulum</keyword>
<proteinExistence type="inferred from homology"/>
<evidence type="ECO:0000256" key="2">
    <source>
        <dbReference type="ARBA" id="ARBA00004922"/>
    </source>
</evidence>
<evidence type="ECO:0000256" key="10">
    <source>
        <dbReference type="RuleBase" id="RU363110"/>
    </source>
</evidence>
<dbReference type="InterPro" id="IPR004856">
    <property type="entry name" value="Glyco_trans_ALG6/ALG8"/>
</dbReference>
<comment type="similarity">
    <text evidence="3 10">Belongs to the ALG6/ALG8 glucosyltransferase family.</text>
</comment>
<dbReference type="EC" id="2.4.1.-" evidence="10"/>
<keyword evidence="4 10" id="KW-0328">Glycosyltransferase</keyword>
<comment type="pathway">
    <text evidence="2 10">Protein modification; protein glycosylation.</text>
</comment>
<organism evidence="11 12">
    <name type="scientific">Cinara cedri</name>
    <dbReference type="NCBI Taxonomy" id="506608"/>
    <lineage>
        <taxon>Eukaryota</taxon>
        <taxon>Metazoa</taxon>
        <taxon>Ecdysozoa</taxon>
        <taxon>Arthropoda</taxon>
        <taxon>Hexapoda</taxon>
        <taxon>Insecta</taxon>
        <taxon>Pterygota</taxon>
        <taxon>Neoptera</taxon>
        <taxon>Paraneoptera</taxon>
        <taxon>Hemiptera</taxon>
        <taxon>Sternorrhyncha</taxon>
        <taxon>Aphidomorpha</taxon>
        <taxon>Aphidoidea</taxon>
        <taxon>Aphididae</taxon>
        <taxon>Lachninae</taxon>
        <taxon>Cinara</taxon>
    </lineage>
</organism>
<dbReference type="GO" id="GO:0042283">
    <property type="term" value="F:dolichyl pyrophosphate Glc1Man9GlcNAc2 alpha-1,3-glucosyltransferase activity"/>
    <property type="evidence" value="ECO:0007669"/>
    <property type="project" value="TreeGrafter"/>
</dbReference>
<dbReference type="Proteomes" id="UP000325440">
    <property type="component" value="Unassembled WGS sequence"/>
</dbReference>
<keyword evidence="8 10" id="KW-1133">Transmembrane helix</keyword>
<dbReference type="OrthoDB" id="1689333at2759"/>
<keyword evidence="9 10" id="KW-0472">Membrane</keyword>
<protein>
    <recommendedName>
        <fullName evidence="10">Alpha-1,3-glucosyltransferase</fullName>
        <ecNumber evidence="10">2.4.1.-</ecNumber>
    </recommendedName>
</protein>
<dbReference type="GO" id="GO:0006487">
    <property type="term" value="P:protein N-linked glycosylation"/>
    <property type="evidence" value="ECO:0007669"/>
    <property type="project" value="TreeGrafter"/>
</dbReference>
<feature type="transmembrane region" description="Helical" evidence="10">
    <location>
        <begin position="341"/>
        <end position="358"/>
    </location>
</feature>
<feature type="transmembrane region" description="Helical" evidence="10">
    <location>
        <begin position="461"/>
        <end position="480"/>
    </location>
</feature>
<keyword evidence="5 10" id="KW-0808">Transferase</keyword>
<evidence type="ECO:0000256" key="5">
    <source>
        <dbReference type="ARBA" id="ARBA00022679"/>
    </source>
</evidence>
<feature type="transmembrane region" description="Helical" evidence="10">
    <location>
        <begin position="364"/>
        <end position="383"/>
    </location>
</feature>
<sequence>MNLLTFNYVSVLSVFDLKMSLTLYIIVTCIKLLCLPCFFSTDFEVHRNWLATTYSLPLEQWYSATHSPWTLDYPPLFAWFEYFLAQIAFYVDVDMLSIKNLNYESVATVHFQRLSVIVTDFVFYYGSRQCAQALVVLGMSPKTRKKNPNLEDYEINVFMIEILLVFNIMLMIIDHIHFQYNGFLFGILLVSIAHILKGQSYRGAFWFIVLLNFKHIYLYLAPVYFIYLLKHFCFGQNLKTTLKRLINLGIIVLGVTSISFGPFVVKGQITQVLKQLFPFKRGLSHAYWAPNFWAMYNTADIGAKFIYKKLDLINNDNSTSMTRGLVQEYDHYILPSITPQITFTLTAMFLLPCLYKMWISQKSAIGFVRCIVICGLTSFMFGWHVHEKALLIVIIPLTLLINTTTNDCSVFTMLSTIGVYSCFPLLFRPSQFITKLLLFCINVYFLYVTGKFKQLKFIENMYLMSLWPLMLSTEIVWGIFQLDKMYPFLPLMLTSFHNSIGVFYCWLKFYVHYTFN</sequence>
<feature type="transmembrane region" description="Helical" evidence="10">
    <location>
        <begin position="203"/>
        <end position="225"/>
    </location>
</feature>
<keyword evidence="12" id="KW-1185">Reference proteome</keyword>
<dbReference type="GO" id="GO:0005789">
    <property type="term" value="C:endoplasmic reticulum membrane"/>
    <property type="evidence" value="ECO:0007669"/>
    <property type="project" value="UniProtKB-SubCell"/>
</dbReference>
<evidence type="ECO:0000256" key="1">
    <source>
        <dbReference type="ARBA" id="ARBA00004477"/>
    </source>
</evidence>
<evidence type="ECO:0000313" key="12">
    <source>
        <dbReference type="Proteomes" id="UP000325440"/>
    </source>
</evidence>
<feature type="transmembrane region" description="Helical" evidence="10">
    <location>
        <begin position="245"/>
        <end position="265"/>
    </location>
</feature>
<evidence type="ECO:0000256" key="7">
    <source>
        <dbReference type="ARBA" id="ARBA00022824"/>
    </source>
</evidence>
<reference evidence="11 12" key="1">
    <citation type="submission" date="2019-08" db="EMBL/GenBank/DDBJ databases">
        <authorList>
            <person name="Alioto T."/>
            <person name="Alioto T."/>
            <person name="Gomez Garrido J."/>
        </authorList>
    </citation>
    <scope>NUCLEOTIDE SEQUENCE [LARGE SCALE GENOMIC DNA]</scope>
</reference>
<dbReference type="UniPathway" id="UPA00378"/>
<dbReference type="Pfam" id="PF03155">
    <property type="entry name" value="Alg6_Alg8"/>
    <property type="match status" value="1"/>
</dbReference>
<feature type="transmembrane region" description="Helical" evidence="10">
    <location>
        <begin position="21"/>
        <end position="41"/>
    </location>
</feature>
<feature type="transmembrane region" description="Helical" evidence="10">
    <location>
        <begin position="390"/>
        <end position="420"/>
    </location>
</feature>
<feature type="transmembrane region" description="Helical" evidence="10">
    <location>
        <begin position="432"/>
        <end position="449"/>
    </location>
</feature>
<feature type="transmembrane region" description="Helical" evidence="10">
    <location>
        <begin position="486"/>
        <end position="507"/>
    </location>
</feature>
<dbReference type="AlphaFoldDB" id="A0A5E4MZL7"/>
<comment type="subcellular location">
    <subcellularLocation>
        <location evidence="1 10">Endoplasmic reticulum membrane</location>
        <topology evidence="1 10">Multi-pass membrane protein</topology>
    </subcellularLocation>
</comment>
<dbReference type="PANTHER" id="PTHR12413">
    <property type="entry name" value="DOLICHYL GLYCOSYLTRANSFERASE"/>
    <property type="match status" value="1"/>
</dbReference>
<accession>A0A5E4MZL7</accession>
<feature type="transmembrane region" description="Helical" evidence="10">
    <location>
        <begin position="153"/>
        <end position="172"/>
    </location>
</feature>
<feature type="transmembrane region" description="Helical" evidence="10">
    <location>
        <begin position="178"/>
        <end position="196"/>
    </location>
</feature>
<keyword evidence="6 10" id="KW-0812">Transmembrane</keyword>
<evidence type="ECO:0000256" key="4">
    <source>
        <dbReference type="ARBA" id="ARBA00022676"/>
    </source>
</evidence>
<evidence type="ECO:0000313" key="11">
    <source>
        <dbReference type="EMBL" id="VVC37820.1"/>
    </source>
</evidence>
<evidence type="ECO:0000256" key="3">
    <source>
        <dbReference type="ARBA" id="ARBA00008715"/>
    </source>
</evidence>
<evidence type="ECO:0000256" key="6">
    <source>
        <dbReference type="ARBA" id="ARBA00022692"/>
    </source>
</evidence>
<evidence type="ECO:0000256" key="9">
    <source>
        <dbReference type="ARBA" id="ARBA00023136"/>
    </source>
</evidence>
<evidence type="ECO:0000256" key="8">
    <source>
        <dbReference type="ARBA" id="ARBA00022989"/>
    </source>
</evidence>